<dbReference type="PROSITE" id="PS01124">
    <property type="entry name" value="HTH_ARAC_FAMILY_2"/>
    <property type="match status" value="1"/>
</dbReference>
<proteinExistence type="predicted"/>
<organism evidence="13 14">
    <name type="scientific">Murimonas intestini</name>
    <dbReference type="NCBI Taxonomy" id="1337051"/>
    <lineage>
        <taxon>Bacteria</taxon>
        <taxon>Bacillati</taxon>
        <taxon>Bacillota</taxon>
        <taxon>Clostridia</taxon>
        <taxon>Lachnospirales</taxon>
        <taxon>Lachnospiraceae</taxon>
        <taxon>Murimonas</taxon>
    </lineage>
</organism>
<evidence type="ECO:0000313" key="14">
    <source>
        <dbReference type="Proteomes" id="UP000245412"/>
    </source>
</evidence>
<dbReference type="Pfam" id="PF00072">
    <property type="entry name" value="Response_reg"/>
    <property type="match status" value="1"/>
</dbReference>
<feature type="domain" description="Response regulatory" evidence="12">
    <location>
        <begin position="2"/>
        <end position="119"/>
    </location>
</feature>
<dbReference type="InterPro" id="IPR011006">
    <property type="entry name" value="CheY-like_superfamily"/>
</dbReference>
<keyword evidence="5" id="KW-0902">Two-component regulatory system</keyword>
<evidence type="ECO:0000259" key="11">
    <source>
        <dbReference type="PROSITE" id="PS01124"/>
    </source>
</evidence>
<dbReference type="GO" id="GO:0005737">
    <property type="term" value="C:cytoplasm"/>
    <property type="evidence" value="ECO:0007669"/>
    <property type="project" value="UniProtKB-SubCell"/>
</dbReference>
<gene>
    <name evidence="13" type="ORF">C7383_112110</name>
</gene>
<feature type="modified residue" description="4-aspartylphosphate" evidence="10">
    <location>
        <position position="54"/>
    </location>
</feature>
<dbReference type="GO" id="GO:0043565">
    <property type="term" value="F:sequence-specific DNA binding"/>
    <property type="evidence" value="ECO:0007669"/>
    <property type="project" value="InterPro"/>
</dbReference>
<evidence type="ECO:0000256" key="9">
    <source>
        <dbReference type="ARBA" id="ARBA00024867"/>
    </source>
</evidence>
<accession>A0AB73T0X8</accession>
<dbReference type="GO" id="GO:0000160">
    <property type="term" value="P:phosphorelay signal transduction system"/>
    <property type="evidence" value="ECO:0007669"/>
    <property type="project" value="UniProtKB-KW"/>
</dbReference>
<dbReference type="EMBL" id="QGGY01000012">
    <property type="protein sequence ID" value="PWJ73535.1"/>
    <property type="molecule type" value="Genomic_DNA"/>
</dbReference>
<keyword evidence="4 10" id="KW-0597">Phosphoprotein</keyword>
<keyword evidence="6" id="KW-0805">Transcription regulation</keyword>
<keyword evidence="8" id="KW-0804">Transcription</keyword>
<evidence type="ECO:0000256" key="4">
    <source>
        <dbReference type="ARBA" id="ARBA00022553"/>
    </source>
</evidence>
<dbReference type="InterPro" id="IPR020449">
    <property type="entry name" value="Tscrpt_reg_AraC-type_HTH"/>
</dbReference>
<comment type="function">
    <text evidence="9">May play the central regulatory role in sporulation. It may be an element of the effector pathway responsible for the activation of sporulation genes in response to nutritional stress. Spo0A may act in concert with spo0H (a sigma factor) to control the expression of some genes that are critical to the sporulation process.</text>
</comment>
<evidence type="ECO:0000256" key="7">
    <source>
        <dbReference type="ARBA" id="ARBA00023125"/>
    </source>
</evidence>
<dbReference type="Gene3D" id="1.10.10.60">
    <property type="entry name" value="Homeodomain-like"/>
    <property type="match status" value="2"/>
</dbReference>
<evidence type="ECO:0000256" key="3">
    <source>
        <dbReference type="ARBA" id="ARBA00022490"/>
    </source>
</evidence>
<dbReference type="AlphaFoldDB" id="A0AB73T0X8"/>
<evidence type="ECO:0000256" key="8">
    <source>
        <dbReference type="ARBA" id="ARBA00023163"/>
    </source>
</evidence>
<dbReference type="RefSeq" id="WP_109747715.1">
    <property type="nucleotide sequence ID" value="NZ_CABJAT010000010.1"/>
</dbReference>
<evidence type="ECO:0000256" key="5">
    <source>
        <dbReference type="ARBA" id="ARBA00023012"/>
    </source>
</evidence>
<evidence type="ECO:0000256" key="1">
    <source>
        <dbReference type="ARBA" id="ARBA00004496"/>
    </source>
</evidence>
<dbReference type="CDD" id="cd17536">
    <property type="entry name" value="REC_YesN-like"/>
    <property type="match status" value="1"/>
</dbReference>
<dbReference type="InterPro" id="IPR009057">
    <property type="entry name" value="Homeodomain-like_sf"/>
</dbReference>
<dbReference type="InterPro" id="IPR001789">
    <property type="entry name" value="Sig_transdc_resp-reg_receiver"/>
</dbReference>
<evidence type="ECO:0000256" key="2">
    <source>
        <dbReference type="ARBA" id="ARBA00018672"/>
    </source>
</evidence>
<dbReference type="InterPro" id="IPR018060">
    <property type="entry name" value="HTH_AraC"/>
</dbReference>
<dbReference type="InterPro" id="IPR051552">
    <property type="entry name" value="HptR"/>
</dbReference>
<evidence type="ECO:0000259" key="12">
    <source>
        <dbReference type="PROSITE" id="PS50110"/>
    </source>
</evidence>
<reference evidence="13 14" key="1">
    <citation type="submission" date="2018-05" db="EMBL/GenBank/DDBJ databases">
        <authorList>
            <person name="Goeker M."/>
            <person name="Huntemann M."/>
            <person name="Clum A."/>
            <person name="Pillay M."/>
            <person name="Palaniappan K."/>
            <person name="Varghese N."/>
            <person name="Mikhailova N."/>
            <person name="Stamatis D."/>
            <person name="Reddy T."/>
            <person name="Daum C."/>
            <person name="Shapiro N."/>
            <person name="Ivanova N."/>
            <person name="Kyrpides N."/>
            <person name="Woyke T."/>
        </authorList>
    </citation>
    <scope>NUCLEOTIDE SEQUENCE [LARGE SCALE GENOMIC DNA]</scope>
    <source>
        <strain evidence="13 14">DSM 26524</strain>
    </source>
</reference>
<dbReference type="SUPFAM" id="SSF52172">
    <property type="entry name" value="CheY-like"/>
    <property type="match status" value="1"/>
</dbReference>
<evidence type="ECO:0000313" key="13">
    <source>
        <dbReference type="EMBL" id="PWJ73535.1"/>
    </source>
</evidence>
<comment type="caution">
    <text evidence="13">The sequence shown here is derived from an EMBL/GenBank/DDBJ whole genome shotgun (WGS) entry which is preliminary data.</text>
</comment>
<dbReference type="Pfam" id="PF12833">
    <property type="entry name" value="HTH_18"/>
    <property type="match status" value="1"/>
</dbReference>
<evidence type="ECO:0000256" key="10">
    <source>
        <dbReference type="PROSITE-ProRule" id="PRU00169"/>
    </source>
</evidence>
<protein>
    <recommendedName>
        <fullName evidence="2">Stage 0 sporulation protein A homolog</fullName>
    </recommendedName>
</protein>
<dbReference type="PROSITE" id="PS50110">
    <property type="entry name" value="RESPONSE_REGULATORY"/>
    <property type="match status" value="1"/>
</dbReference>
<dbReference type="SMART" id="SM00342">
    <property type="entry name" value="HTH_ARAC"/>
    <property type="match status" value="1"/>
</dbReference>
<feature type="domain" description="HTH araC/xylS-type" evidence="11">
    <location>
        <begin position="159"/>
        <end position="258"/>
    </location>
</feature>
<dbReference type="GO" id="GO:0003700">
    <property type="term" value="F:DNA-binding transcription factor activity"/>
    <property type="evidence" value="ECO:0007669"/>
    <property type="project" value="InterPro"/>
</dbReference>
<name>A0AB73T0X8_9FIRM</name>
<dbReference type="Proteomes" id="UP000245412">
    <property type="component" value="Unassembled WGS sequence"/>
</dbReference>
<dbReference type="SMART" id="SM00448">
    <property type="entry name" value="REC"/>
    <property type="match status" value="1"/>
</dbReference>
<comment type="subcellular location">
    <subcellularLocation>
        <location evidence="1">Cytoplasm</location>
    </subcellularLocation>
</comment>
<keyword evidence="7" id="KW-0238">DNA-binding</keyword>
<sequence length="262" mass="30620">MKLLIVNDEILTAETMKEEIPWKQYGIDEVYTAYDAEAGKERIQEYDPDIMLCDIEMPGENGLALLRWVRENRKEMECVFLTCHASFAYAREAISLGCQDYILIPAKYEDIGEIILKVVRRLEERRVAMRYQEYGKYMLKEHLRQEDDNGKIPPEQVVEEVAACIIKNLRSSSLSVDGLAEQFHFHPVYFNRMFKKAKGVSVSQFIINERMKLAASLLETGRYNANEVSEKVGYSHYPNFYNMFKKYYGTSPSQYLEDHKEN</sequence>
<dbReference type="Gene3D" id="3.40.50.2300">
    <property type="match status" value="1"/>
</dbReference>
<dbReference type="SUPFAM" id="SSF46689">
    <property type="entry name" value="Homeodomain-like"/>
    <property type="match status" value="2"/>
</dbReference>
<dbReference type="PRINTS" id="PR00032">
    <property type="entry name" value="HTHARAC"/>
</dbReference>
<evidence type="ECO:0000256" key="6">
    <source>
        <dbReference type="ARBA" id="ARBA00023015"/>
    </source>
</evidence>
<dbReference type="PANTHER" id="PTHR42713:SF3">
    <property type="entry name" value="TRANSCRIPTIONAL REGULATORY PROTEIN HPTR"/>
    <property type="match status" value="1"/>
</dbReference>
<keyword evidence="3" id="KW-0963">Cytoplasm</keyword>
<keyword evidence="14" id="KW-1185">Reference proteome</keyword>
<dbReference type="PANTHER" id="PTHR42713">
    <property type="entry name" value="HISTIDINE KINASE-RELATED"/>
    <property type="match status" value="1"/>
</dbReference>